<feature type="compositionally biased region" description="Low complexity" evidence="1">
    <location>
        <begin position="41"/>
        <end position="62"/>
    </location>
</feature>
<evidence type="ECO:0008006" key="5">
    <source>
        <dbReference type="Google" id="ProtNLM"/>
    </source>
</evidence>
<comment type="caution">
    <text evidence="3">The sequence shown here is derived from an EMBL/GenBank/DDBJ whole genome shotgun (WGS) entry which is preliminary data.</text>
</comment>
<feature type="signal peptide" evidence="2">
    <location>
        <begin position="1"/>
        <end position="24"/>
    </location>
</feature>
<evidence type="ECO:0000256" key="1">
    <source>
        <dbReference type="SAM" id="MobiDB-lite"/>
    </source>
</evidence>
<dbReference type="EMBL" id="VFNX01000001">
    <property type="protein sequence ID" value="TQK95586.1"/>
    <property type="molecule type" value="Genomic_DNA"/>
</dbReference>
<feature type="region of interest" description="Disordered" evidence="1">
    <location>
        <begin position="29"/>
        <end position="63"/>
    </location>
</feature>
<reference evidence="3 4" key="1">
    <citation type="submission" date="2019-06" db="EMBL/GenBank/DDBJ databases">
        <title>Sequencing the genomes of 1000 actinobacteria strains.</title>
        <authorList>
            <person name="Klenk H.-P."/>
        </authorList>
    </citation>
    <scope>NUCLEOTIDE SEQUENCE [LARGE SCALE GENOMIC DNA]</scope>
    <source>
        <strain evidence="3 4">DSM 41929</strain>
    </source>
</reference>
<protein>
    <recommendedName>
        <fullName evidence="5">Secreted protein</fullName>
    </recommendedName>
</protein>
<keyword evidence="2" id="KW-0732">Signal</keyword>
<sequence length="167" mass="16848">MRHRRTGSCSLAVLALIVSATACASGTGATATAENRPSAPTSTRSSHGTSASAGSSASSSTRPCLSGTVTVLYPPADNPLRSACLKLGTTIHLTLKSPANYGWAPVRSSSPNTVTLLDDHTASDGTRSATARAASAGTATLSSADTYTPDPHGPPSRAWQLTLTVVP</sequence>
<feature type="chain" id="PRO_5039476155" description="Secreted protein" evidence="2">
    <location>
        <begin position="25"/>
        <end position="167"/>
    </location>
</feature>
<dbReference type="Proteomes" id="UP000318103">
    <property type="component" value="Unassembled WGS sequence"/>
</dbReference>
<proteinExistence type="predicted"/>
<organism evidence="3 4">
    <name type="scientific">Streptomyces puniciscabiei</name>
    <dbReference type="NCBI Taxonomy" id="164348"/>
    <lineage>
        <taxon>Bacteria</taxon>
        <taxon>Bacillati</taxon>
        <taxon>Actinomycetota</taxon>
        <taxon>Actinomycetes</taxon>
        <taxon>Kitasatosporales</taxon>
        <taxon>Streptomycetaceae</taxon>
        <taxon>Streptomyces</taxon>
    </lineage>
</organism>
<accession>A0A542U947</accession>
<feature type="region of interest" description="Disordered" evidence="1">
    <location>
        <begin position="121"/>
        <end position="156"/>
    </location>
</feature>
<dbReference type="PROSITE" id="PS51257">
    <property type="entry name" value="PROKAR_LIPOPROTEIN"/>
    <property type="match status" value="1"/>
</dbReference>
<keyword evidence="4" id="KW-1185">Reference proteome</keyword>
<gene>
    <name evidence="3" type="ORF">FB563_0502</name>
</gene>
<evidence type="ECO:0000256" key="2">
    <source>
        <dbReference type="SAM" id="SignalP"/>
    </source>
</evidence>
<dbReference type="AlphaFoldDB" id="A0A542U947"/>
<name>A0A542U947_9ACTN</name>
<evidence type="ECO:0000313" key="3">
    <source>
        <dbReference type="EMBL" id="TQK95586.1"/>
    </source>
</evidence>
<evidence type="ECO:0000313" key="4">
    <source>
        <dbReference type="Proteomes" id="UP000318103"/>
    </source>
</evidence>
<feature type="compositionally biased region" description="Low complexity" evidence="1">
    <location>
        <begin position="123"/>
        <end position="146"/>
    </location>
</feature>